<evidence type="ECO:0000256" key="10">
    <source>
        <dbReference type="ARBA" id="ARBA00023136"/>
    </source>
</evidence>
<keyword evidence="10 12" id="KW-0472">Membrane</keyword>
<protein>
    <submittedName>
        <fullName evidence="14">Zinc metalloprotease HtpX</fullName>
    </submittedName>
</protein>
<keyword evidence="15" id="KW-1185">Reference proteome</keyword>
<feature type="transmembrane region" description="Helical" evidence="12">
    <location>
        <begin position="210"/>
        <end position="232"/>
    </location>
</feature>
<keyword evidence="7 11" id="KW-0862">Zinc</keyword>
<keyword evidence="2" id="KW-1003">Cell membrane</keyword>
<dbReference type="EMBL" id="CP034726">
    <property type="protein sequence ID" value="QBP18498.1"/>
    <property type="molecule type" value="Genomic_DNA"/>
</dbReference>
<evidence type="ECO:0000256" key="1">
    <source>
        <dbReference type="ARBA" id="ARBA00004651"/>
    </source>
</evidence>
<dbReference type="InterPro" id="IPR050083">
    <property type="entry name" value="HtpX_protease"/>
</dbReference>
<organism evidence="14 15">
    <name type="scientific">Acetilactobacillus jinshanensis</name>
    <dbReference type="NCBI Taxonomy" id="1720083"/>
    <lineage>
        <taxon>Bacteria</taxon>
        <taxon>Bacillati</taxon>
        <taxon>Bacillota</taxon>
        <taxon>Bacilli</taxon>
        <taxon>Lactobacillales</taxon>
        <taxon>Lactobacillaceae</taxon>
        <taxon>Acetilactobacillus</taxon>
    </lineage>
</organism>
<sequence length="320" mass="35629">MLFDQIRSNKRKTVLIMICFLLIVDLFGGLVGWFVGANSGEGSTGIVQTIIKACLWTFVICVIYILIMMSQSINVVMAMNHGQEIKSEKQAPVLWNAVSNMAIAANLPMPRVFIIKDPSPNAFSTGNSPKNSAIGATTGLLNMMDQYEVEGVIGHEMSHIKDRDTEVETVGVALTALFAFLGGFLWRITWDASWFDWGDDDDRDDNDSHGVLIVIGLGLAVLSWICSGLSYLGQMALSRNREYLADAGSVDLTRNPDEIIRALKALRHRPSMKAANPASNSLFIVNPHKPKHHWSIANLFDTHPPLDKRIERLERMKYQE</sequence>
<evidence type="ECO:0000313" key="15">
    <source>
        <dbReference type="Proteomes" id="UP000294321"/>
    </source>
</evidence>
<dbReference type="GO" id="GO:0046872">
    <property type="term" value="F:metal ion binding"/>
    <property type="evidence" value="ECO:0007669"/>
    <property type="project" value="UniProtKB-KW"/>
</dbReference>
<dbReference type="GO" id="GO:0006508">
    <property type="term" value="P:proteolysis"/>
    <property type="evidence" value="ECO:0007669"/>
    <property type="project" value="UniProtKB-KW"/>
</dbReference>
<evidence type="ECO:0000256" key="2">
    <source>
        <dbReference type="ARBA" id="ARBA00022475"/>
    </source>
</evidence>
<dbReference type="CDD" id="cd07340">
    <property type="entry name" value="M48B_Htpx_like"/>
    <property type="match status" value="1"/>
</dbReference>
<evidence type="ECO:0000256" key="3">
    <source>
        <dbReference type="ARBA" id="ARBA00022670"/>
    </source>
</evidence>
<keyword evidence="4 12" id="KW-0812">Transmembrane</keyword>
<keyword evidence="6 11" id="KW-0378">Hydrolase</keyword>
<keyword evidence="3 11" id="KW-0645">Protease</keyword>
<dbReference type="AlphaFoldDB" id="A0A4P6ZLE1"/>
<dbReference type="GO" id="GO:0005886">
    <property type="term" value="C:plasma membrane"/>
    <property type="evidence" value="ECO:0007669"/>
    <property type="project" value="UniProtKB-SubCell"/>
</dbReference>
<dbReference type="GO" id="GO:0004222">
    <property type="term" value="F:metalloendopeptidase activity"/>
    <property type="evidence" value="ECO:0007669"/>
    <property type="project" value="InterPro"/>
</dbReference>
<evidence type="ECO:0000313" key="14">
    <source>
        <dbReference type="EMBL" id="QBP18498.1"/>
    </source>
</evidence>
<comment type="subcellular location">
    <subcellularLocation>
        <location evidence="1">Cell membrane</location>
        <topology evidence="1">Multi-pass membrane protein</topology>
    </subcellularLocation>
</comment>
<dbReference type="RefSeq" id="WP_133442057.1">
    <property type="nucleotide sequence ID" value="NZ_CP034726.1"/>
</dbReference>
<dbReference type="Gene3D" id="3.30.2010.10">
    <property type="entry name" value="Metalloproteases ('zincins'), catalytic domain"/>
    <property type="match status" value="1"/>
</dbReference>
<reference evidence="15" key="1">
    <citation type="submission" date="2018-12" db="EMBL/GenBank/DDBJ databases">
        <title>A new species of lactobacillus.</title>
        <authorList>
            <person name="Jian Y."/>
            <person name="Xin L."/>
            <person name="Hong Z.J."/>
            <person name="Ming L.Z."/>
            <person name="Hong X.Z."/>
        </authorList>
    </citation>
    <scope>NUCLEOTIDE SEQUENCE [LARGE SCALE GENOMIC DNA]</scope>
    <source>
        <strain evidence="15">HSLZ-75</strain>
    </source>
</reference>
<evidence type="ECO:0000256" key="5">
    <source>
        <dbReference type="ARBA" id="ARBA00022723"/>
    </source>
</evidence>
<comment type="cofactor">
    <cofactor evidence="11">
        <name>Zn(2+)</name>
        <dbReference type="ChEBI" id="CHEBI:29105"/>
    </cofactor>
    <text evidence="11">Binds 1 zinc ion per subunit.</text>
</comment>
<dbReference type="PANTHER" id="PTHR43221">
    <property type="entry name" value="PROTEASE HTPX"/>
    <property type="match status" value="1"/>
</dbReference>
<evidence type="ECO:0000256" key="7">
    <source>
        <dbReference type="ARBA" id="ARBA00022833"/>
    </source>
</evidence>
<feature type="transmembrane region" description="Helical" evidence="12">
    <location>
        <begin position="46"/>
        <end position="67"/>
    </location>
</feature>
<gene>
    <name evidence="14" type="ORF">ELX58_04985</name>
</gene>
<feature type="transmembrane region" description="Helical" evidence="12">
    <location>
        <begin position="170"/>
        <end position="190"/>
    </location>
</feature>
<proteinExistence type="inferred from homology"/>
<evidence type="ECO:0000259" key="13">
    <source>
        <dbReference type="Pfam" id="PF01435"/>
    </source>
</evidence>
<evidence type="ECO:0000256" key="9">
    <source>
        <dbReference type="ARBA" id="ARBA00023049"/>
    </source>
</evidence>
<evidence type="ECO:0000256" key="11">
    <source>
        <dbReference type="RuleBase" id="RU003983"/>
    </source>
</evidence>
<name>A0A4P6ZLE1_9LACO</name>
<dbReference type="Proteomes" id="UP000294321">
    <property type="component" value="Chromosome"/>
</dbReference>
<keyword evidence="8 12" id="KW-1133">Transmembrane helix</keyword>
<dbReference type="KEGG" id="lji:ELX58_04985"/>
<dbReference type="PANTHER" id="PTHR43221:SF1">
    <property type="entry name" value="PROTEASE HTPX"/>
    <property type="match status" value="1"/>
</dbReference>
<feature type="transmembrane region" description="Helical" evidence="12">
    <location>
        <begin position="12"/>
        <end position="34"/>
    </location>
</feature>
<evidence type="ECO:0000256" key="4">
    <source>
        <dbReference type="ARBA" id="ARBA00022692"/>
    </source>
</evidence>
<keyword evidence="5" id="KW-0479">Metal-binding</keyword>
<feature type="domain" description="Peptidase M48" evidence="13">
    <location>
        <begin position="92"/>
        <end position="316"/>
    </location>
</feature>
<evidence type="ECO:0000256" key="8">
    <source>
        <dbReference type="ARBA" id="ARBA00022989"/>
    </source>
</evidence>
<dbReference type="OrthoDB" id="15218at2"/>
<dbReference type="Pfam" id="PF01435">
    <property type="entry name" value="Peptidase_M48"/>
    <property type="match status" value="1"/>
</dbReference>
<evidence type="ECO:0000256" key="12">
    <source>
        <dbReference type="SAM" id="Phobius"/>
    </source>
</evidence>
<comment type="similarity">
    <text evidence="11">Belongs to the peptidase M48 family.</text>
</comment>
<accession>A0A4P6ZLE1</accession>
<evidence type="ECO:0000256" key="6">
    <source>
        <dbReference type="ARBA" id="ARBA00022801"/>
    </source>
</evidence>
<keyword evidence="9 11" id="KW-0482">Metalloprotease</keyword>
<dbReference type="InterPro" id="IPR001915">
    <property type="entry name" value="Peptidase_M48"/>
</dbReference>